<dbReference type="AlphaFoldDB" id="A0A7H0H2M7"/>
<proteinExistence type="predicted"/>
<protein>
    <recommendedName>
        <fullName evidence="4">OmpA family protein</fullName>
    </recommendedName>
</protein>
<keyword evidence="1" id="KW-0732">Signal</keyword>
<dbReference type="KEGG" id="tdf:H9L22_10820"/>
<feature type="chain" id="PRO_5038843754" description="OmpA family protein" evidence="1">
    <location>
        <begin position="28"/>
        <end position="405"/>
    </location>
</feature>
<keyword evidence="3" id="KW-1185">Reference proteome</keyword>
<dbReference type="RefSeq" id="WP_187719929.1">
    <property type="nucleotide sequence ID" value="NZ_BAABBL010000018.1"/>
</dbReference>
<gene>
    <name evidence="2" type="ORF">H9L22_10820</name>
</gene>
<reference evidence="2 3" key="1">
    <citation type="submission" date="2020-08" db="EMBL/GenBank/DDBJ databases">
        <title>Genome sequence of Tessaracoccus defluvii JCM 17540T.</title>
        <authorList>
            <person name="Hyun D.-W."/>
            <person name="Bae J.-W."/>
        </authorList>
    </citation>
    <scope>NUCLEOTIDE SEQUENCE [LARGE SCALE GENOMIC DNA]</scope>
    <source>
        <strain evidence="2 3">JCM 17540</strain>
    </source>
</reference>
<name>A0A7H0H2M7_9ACTN</name>
<accession>A0A7H0H2M7</accession>
<dbReference type="SUPFAM" id="SSF103088">
    <property type="entry name" value="OmpA-like"/>
    <property type="match status" value="1"/>
</dbReference>
<evidence type="ECO:0000313" key="2">
    <source>
        <dbReference type="EMBL" id="QNP54793.1"/>
    </source>
</evidence>
<evidence type="ECO:0008006" key="4">
    <source>
        <dbReference type="Google" id="ProtNLM"/>
    </source>
</evidence>
<evidence type="ECO:0000256" key="1">
    <source>
        <dbReference type="SAM" id="SignalP"/>
    </source>
</evidence>
<feature type="signal peptide" evidence="1">
    <location>
        <begin position="1"/>
        <end position="27"/>
    </location>
</feature>
<dbReference type="Gene3D" id="3.30.1330.60">
    <property type="entry name" value="OmpA-like domain"/>
    <property type="match status" value="1"/>
</dbReference>
<evidence type="ECO:0000313" key="3">
    <source>
        <dbReference type="Proteomes" id="UP000516117"/>
    </source>
</evidence>
<dbReference type="InterPro" id="IPR036737">
    <property type="entry name" value="OmpA-like_sf"/>
</dbReference>
<dbReference type="Proteomes" id="UP000516117">
    <property type="component" value="Chromosome"/>
</dbReference>
<sequence length="405" mass="42080">MNATPLPRLTRLAGSLAALLLAVLVTACGSGTTPPPAAPPPTDGVIVVANSRANVPALRLSPANTSLLTEVLVSGLPVTIVSADGSPRQVDLPIPRVTGNNQHSLAKNLERALQLVGMGITALPDSDGANAYSALAVARDSALAMGLTDPTIICLACGLDTVGPLSMLDEGALQAEPQDYVSYLDSSGQLIRFDGFTRVTVVLTSTGATAAPQIPLRVSEVEHLTALWREVLMAGGAEVTVDPQPLSGESIATEFTVPVVTPPPAPTMQPIATCEPQTLSFDGASGARFEPETDIWADVDEATAALAPLAEWLKESPDRTARIQGTTADVLSGDPNEGKDLSRLRASAAARLLIELGVAEHQIVAIDGLGPDYPGRVPDRDSAGNPIPSERTKNRKVLITLQQTC</sequence>
<organism evidence="2 3">
    <name type="scientific">Tessaracoccus defluvii</name>
    <dbReference type="NCBI Taxonomy" id="1285901"/>
    <lineage>
        <taxon>Bacteria</taxon>
        <taxon>Bacillati</taxon>
        <taxon>Actinomycetota</taxon>
        <taxon>Actinomycetes</taxon>
        <taxon>Propionibacteriales</taxon>
        <taxon>Propionibacteriaceae</taxon>
        <taxon>Tessaracoccus</taxon>
    </lineage>
</organism>
<dbReference type="EMBL" id="CP060789">
    <property type="protein sequence ID" value="QNP54793.1"/>
    <property type="molecule type" value="Genomic_DNA"/>
</dbReference>